<gene>
    <name evidence="1" type="ORF">BOTBODRAFT_38154</name>
</gene>
<protein>
    <submittedName>
        <fullName evidence="1">Uncharacterized protein</fullName>
    </submittedName>
</protein>
<evidence type="ECO:0000313" key="1">
    <source>
        <dbReference type="EMBL" id="KDQ08167.1"/>
    </source>
</evidence>
<reference evidence="2" key="1">
    <citation type="journal article" date="2014" name="Proc. Natl. Acad. Sci. U.S.A.">
        <title>Extensive sampling of basidiomycete genomes demonstrates inadequacy of the white-rot/brown-rot paradigm for wood decay fungi.</title>
        <authorList>
            <person name="Riley R."/>
            <person name="Salamov A.A."/>
            <person name="Brown D.W."/>
            <person name="Nagy L.G."/>
            <person name="Floudas D."/>
            <person name="Held B.W."/>
            <person name="Levasseur A."/>
            <person name="Lombard V."/>
            <person name="Morin E."/>
            <person name="Otillar R."/>
            <person name="Lindquist E.A."/>
            <person name="Sun H."/>
            <person name="LaButti K.M."/>
            <person name="Schmutz J."/>
            <person name="Jabbour D."/>
            <person name="Luo H."/>
            <person name="Baker S.E."/>
            <person name="Pisabarro A.G."/>
            <person name="Walton J.D."/>
            <person name="Blanchette R.A."/>
            <person name="Henrissat B."/>
            <person name="Martin F."/>
            <person name="Cullen D."/>
            <person name="Hibbett D.S."/>
            <person name="Grigoriev I.V."/>
        </authorList>
    </citation>
    <scope>NUCLEOTIDE SEQUENCE [LARGE SCALE GENOMIC DNA]</scope>
    <source>
        <strain evidence="2">FD-172 SS1</strain>
    </source>
</reference>
<name>A0A067M8G5_BOTB1</name>
<dbReference type="InParanoid" id="A0A067M8G5"/>
<dbReference type="HOGENOM" id="CLU_1758534_0_0_1"/>
<organism evidence="1 2">
    <name type="scientific">Botryobasidium botryosum (strain FD-172 SS1)</name>
    <dbReference type="NCBI Taxonomy" id="930990"/>
    <lineage>
        <taxon>Eukaryota</taxon>
        <taxon>Fungi</taxon>
        <taxon>Dikarya</taxon>
        <taxon>Basidiomycota</taxon>
        <taxon>Agaricomycotina</taxon>
        <taxon>Agaricomycetes</taxon>
        <taxon>Cantharellales</taxon>
        <taxon>Botryobasidiaceae</taxon>
        <taxon>Botryobasidium</taxon>
    </lineage>
</organism>
<dbReference type="Proteomes" id="UP000027195">
    <property type="component" value="Unassembled WGS sequence"/>
</dbReference>
<dbReference type="EMBL" id="KL198094">
    <property type="protein sequence ID" value="KDQ08167.1"/>
    <property type="molecule type" value="Genomic_DNA"/>
</dbReference>
<evidence type="ECO:0000313" key="2">
    <source>
        <dbReference type="Proteomes" id="UP000027195"/>
    </source>
</evidence>
<proteinExistence type="predicted"/>
<accession>A0A067M8G5</accession>
<dbReference type="AlphaFoldDB" id="A0A067M8G5"/>
<sequence>MDYPVVSLELDGECEKAGRGTVARTAMLSRYIQEKIPHYTKSYSQDSPRLNHRPNIRFLFDWSASNDALPSALADTLLSLHRNGNTPRYLAKHLDADRLKFASLVCQLGFTGTDALPDFSIWKWRTDFNTFTHSQTRSSMHTFMAATP</sequence>
<keyword evidence="2" id="KW-1185">Reference proteome</keyword>